<dbReference type="RefSeq" id="WP_139097748.1">
    <property type="nucleotide sequence ID" value="NZ_VDFW01000014.1"/>
</dbReference>
<dbReference type="AlphaFoldDB" id="A0A5C4LZF2"/>
<reference evidence="1 2" key="1">
    <citation type="submission" date="2019-06" db="EMBL/GenBank/DDBJ databases">
        <title>Amycolatopsis alkalitolerans sp. nov., isolated from Gastrodia elata Blume.</title>
        <authorList>
            <person name="Narsing Rao M.P."/>
            <person name="Li W.J."/>
        </authorList>
    </citation>
    <scope>NUCLEOTIDE SEQUENCE [LARGE SCALE GENOMIC DNA]</scope>
    <source>
        <strain evidence="1 2">SYSUP0005</strain>
    </source>
</reference>
<dbReference type="OrthoDB" id="9780765at2"/>
<dbReference type="Gene3D" id="3.40.50.1820">
    <property type="entry name" value="alpha/beta hydrolase"/>
    <property type="match status" value="1"/>
</dbReference>
<keyword evidence="2" id="KW-1185">Reference proteome</keyword>
<dbReference type="SUPFAM" id="SSF53474">
    <property type="entry name" value="alpha/beta-Hydrolases"/>
    <property type="match status" value="1"/>
</dbReference>
<organism evidence="1 2">
    <name type="scientific">Amycolatopsis alkalitolerans</name>
    <dbReference type="NCBI Taxonomy" id="2547244"/>
    <lineage>
        <taxon>Bacteria</taxon>
        <taxon>Bacillati</taxon>
        <taxon>Actinomycetota</taxon>
        <taxon>Actinomycetes</taxon>
        <taxon>Pseudonocardiales</taxon>
        <taxon>Pseudonocardiaceae</taxon>
        <taxon>Amycolatopsis</taxon>
    </lineage>
</organism>
<name>A0A5C4LZF2_9PSEU</name>
<evidence type="ECO:0000313" key="2">
    <source>
        <dbReference type="Proteomes" id="UP000305546"/>
    </source>
</evidence>
<comment type="caution">
    <text evidence="1">The sequence shown here is derived from an EMBL/GenBank/DDBJ whole genome shotgun (WGS) entry which is preliminary data.</text>
</comment>
<gene>
    <name evidence="1" type="ORF">FG385_17115</name>
</gene>
<accession>A0A5C4LZF2</accession>
<dbReference type="EMBL" id="VDFW01000014">
    <property type="protein sequence ID" value="TNC24537.1"/>
    <property type="molecule type" value="Genomic_DNA"/>
</dbReference>
<dbReference type="Proteomes" id="UP000305546">
    <property type="component" value="Unassembled WGS sequence"/>
</dbReference>
<dbReference type="InterPro" id="IPR029058">
    <property type="entry name" value="AB_hydrolase_fold"/>
</dbReference>
<evidence type="ECO:0000313" key="1">
    <source>
        <dbReference type="EMBL" id="TNC24537.1"/>
    </source>
</evidence>
<evidence type="ECO:0008006" key="3">
    <source>
        <dbReference type="Google" id="ProtNLM"/>
    </source>
</evidence>
<proteinExistence type="predicted"/>
<sequence length="65" mass="7028">MPGWREHDRVDPPAVLAQRLLPVLPTATMAVLGGPGHLSPLEVPGRIAARLDRFVAGLDEREPLV</sequence>
<protein>
    <recommendedName>
        <fullName evidence="3">Alpha/beta hydrolase</fullName>
    </recommendedName>
</protein>